<evidence type="ECO:0000313" key="3">
    <source>
        <dbReference type="Proteomes" id="UP000000305"/>
    </source>
</evidence>
<name>E9FW20_DAPPU</name>
<dbReference type="PhylomeDB" id="E9FW20"/>
<keyword evidence="3" id="KW-1185">Reference proteome</keyword>
<dbReference type="AlphaFoldDB" id="E9FW20"/>
<reference evidence="2 3" key="1">
    <citation type="journal article" date="2011" name="Science">
        <title>The ecoresponsive genome of Daphnia pulex.</title>
        <authorList>
            <person name="Colbourne J.K."/>
            <person name="Pfrender M.E."/>
            <person name="Gilbert D."/>
            <person name="Thomas W.K."/>
            <person name="Tucker A."/>
            <person name="Oakley T.H."/>
            <person name="Tokishita S."/>
            <person name="Aerts A."/>
            <person name="Arnold G.J."/>
            <person name="Basu M.K."/>
            <person name="Bauer D.J."/>
            <person name="Caceres C.E."/>
            <person name="Carmel L."/>
            <person name="Casola C."/>
            <person name="Choi J.H."/>
            <person name="Detter J.C."/>
            <person name="Dong Q."/>
            <person name="Dusheyko S."/>
            <person name="Eads B.D."/>
            <person name="Frohlich T."/>
            <person name="Geiler-Samerotte K.A."/>
            <person name="Gerlach D."/>
            <person name="Hatcher P."/>
            <person name="Jogdeo S."/>
            <person name="Krijgsveld J."/>
            <person name="Kriventseva E.V."/>
            <person name="Kultz D."/>
            <person name="Laforsch C."/>
            <person name="Lindquist E."/>
            <person name="Lopez J."/>
            <person name="Manak J.R."/>
            <person name="Muller J."/>
            <person name="Pangilinan J."/>
            <person name="Patwardhan R.P."/>
            <person name="Pitluck S."/>
            <person name="Pritham E.J."/>
            <person name="Rechtsteiner A."/>
            <person name="Rho M."/>
            <person name="Rogozin I.B."/>
            <person name="Sakarya O."/>
            <person name="Salamov A."/>
            <person name="Schaack S."/>
            <person name="Shapiro H."/>
            <person name="Shiga Y."/>
            <person name="Skalitzky C."/>
            <person name="Smith Z."/>
            <person name="Souvorov A."/>
            <person name="Sung W."/>
            <person name="Tang Z."/>
            <person name="Tsuchiya D."/>
            <person name="Tu H."/>
            <person name="Vos H."/>
            <person name="Wang M."/>
            <person name="Wolf Y.I."/>
            <person name="Yamagata H."/>
            <person name="Yamada T."/>
            <person name="Ye Y."/>
            <person name="Shaw J.R."/>
            <person name="Andrews J."/>
            <person name="Crease T.J."/>
            <person name="Tang H."/>
            <person name="Lucas S.M."/>
            <person name="Robertson H.M."/>
            <person name="Bork P."/>
            <person name="Koonin E.V."/>
            <person name="Zdobnov E.M."/>
            <person name="Grigoriev I.V."/>
            <person name="Lynch M."/>
            <person name="Boore J.L."/>
        </authorList>
    </citation>
    <scope>NUCLEOTIDE SEQUENCE [LARGE SCALE GENOMIC DNA]</scope>
</reference>
<dbReference type="InParanoid" id="E9FW20"/>
<evidence type="ECO:0000313" key="2">
    <source>
        <dbReference type="EMBL" id="EFX89000.1"/>
    </source>
</evidence>
<feature type="region of interest" description="Disordered" evidence="1">
    <location>
        <begin position="104"/>
        <end position="153"/>
    </location>
</feature>
<dbReference type="Proteomes" id="UP000000305">
    <property type="component" value="Unassembled WGS sequence"/>
</dbReference>
<dbReference type="HOGENOM" id="CLU_1715104_0_0_1"/>
<dbReference type="OrthoDB" id="10035275at2759"/>
<dbReference type="EMBL" id="GL732525">
    <property type="protein sequence ID" value="EFX89000.1"/>
    <property type="molecule type" value="Genomic_DNA"/>
</dbReference>
<accession>E9FW20</accession>
<gene>
    <name evidence="2" type="ORF">DAPPUDRAFT_95547</name>
</gene>
<protein>
    <submittedName>
        <fullName evidence="2">Uncharacterized protein</fullName>
    </submittedName>
</protein>
<sequence>MGAIDSLWPGCYLRSDGKNGPGEWTVTDTLLKTANGYVNDKQQLRVQVEWDETLLLFQATYHKYDDVGRIHNYQMRKEISALQSENYSLERQLFSYQRSLAMAQARNGVQPQGPSDDNTPSSSANGEYPPHRDHSHSRDFFARRDESSDTEYA</sequence>
<feature type="compositionally biased region" description="Basic and acidic residues" evidence="1">
    <location>
        <begin position="129"/>
        <end position="147"/>
    </location>
</feature>
<feature type="compositionally biased region" description="Polar residues" evidence="1">
    <location>
        <begin position="107"/>
        <end position="125"/>
    </location>
</feature>
<dbReference type="KEGG" id="dpx:DAPPUDRAFT_95547"/>
<dbReference type="STRING" id="6669.E9FW20"/>
<proteinExistence type="predicted"/>
<organism evidence="2 3">
    <name type="scientific">Daphnia pulex</name>
    <name type="common">Water flea</name>
    <dbReference type="NCBI Taxonomy" id="6669"/>
    <lineage>
        <taxon>Eukaryota</taxon>
        <taxon>Metazoa</taxon>
        <taxon>Ecdysozoa</taxon>
        <taxon>Arthropoda</taxon>
        <taxon>Crustacea</taxon>
        <taxon>Branchiopoda</taxon>
        <taxon>Diplostraca</taxon>
        <taxon>Cladocera</taxon>
        <taxon>Anomopoda</taxon>
        <taxon>Daphniidae</taxon>
        <taxon>Daphnia</taxon>
    </lineage>
</organism>
<evidence type="ECO:0000256" key="1">
    <source>
        <dbReference type="SAM" id="MobiDB-lite"/>
    </source>
</evidence>